<evidence type="ECO:0000256" key="4">
    <source>
        <dbReference type="ARBA" id="ARBA00019232"/>
    </source>
</evidence>
<dbReference type="InterPro" id="IPR019758">
    <property type="entry name" value="Pept_S26A_signal_pept_1_CS"/>
</dbReference>
<dbReference type="GO" id="GO:0016020">
    <property type="term" value="C:membrane"/>
    <property type="evidence" value="ECO:0007669"/>
    <property type="project" value="UniProtKB-SubCell"/>
</dbReference>
<dbReference type="Proteomes" id="UP000321822">
    <property type="component" value="Unassembled WGS sequence"/>
</dbReference>
<dbReference type="RefSeq" id="WP_146784617.1">
    <property type="nucleotide sequence ID" value="NZ_VOLT01000002.1"/>
</dbReference>
<dbReference type="PANTHER" id="PTHR43390">
    <property type="entry name" value="SIGNAL PEPTIDASE I"/>
    <property type="match status" value="1"/>
</dbReference>
<evidence type="ECO:0000256" key="5">
    <source>
        <dbReference type="ARBA" id="ARBA00022801"/>
    </source>
</evidence>
<dbReference type="AlphaFoldDB" id="A0A5C6QQP0"/>
<evidence type="ECO:0000313" key="9">
    <source>
        <dbReference type="EMBL" id="TWX71087.1"/>
    </source>
</evidence>
<evidence type="ECO:0000259" key="8">
    <source>
        <dbReference type="Pfam" id="PF10502"/>
    </source>
</evidence>
<comment type="catalytic activity">
    <reaction evidence="1 7">
        <text>Cleavage of hydrophobic, N-terminal signal or leader sequences from secreted and periplasmic proteins.</text>
        <dbReference type="EC" id="3.4.21.89"/>
    </reaction>
</comment>
<evidence type="ECO:0000256" key="3">
    <source>
        <dbReference type="ARBA" id="ARBA00013208"/>
    </source>
</evidence>
<dbReference type="PROSITE" id="PS00760">
    <property type="entry name" value="SPASE_I_2"/>
    <property type="match status" value="1"/>
</dbReference>
<dbReference type="CDD" id="cd06530">
    <property type="entry name" value="S26_SPase_I"/>
    <property type="match status" value="1"/>
</dbReference>
<dbReference type="InterPro" id="IPR019533">
    <property type="entry name" value="Peptidase_S26"/>
</dbReference>
<comment type="subcellular location">
    <subcellularLocation>
        <location evidence="7">Membrane</location>
        <topology evidence="7">Multi-pass membrane protein</topology>
    </subcellularLocation>
</comment>
<dbReference type="EC" id="3.4.21.89" evidence="3 7"/>
<sequence>MTDSSNNKFIFFLHSNKKFLLFILLMSVFRSAVADWYSVPTGSMQPTIHEGDRVVVNKIAYDVRLPFTDIMLLSLDTPKRGEIVVFESKAADIRLIKRIIGLPGDIIEMNNEVVKVNGQPLSYKIVHPHINQNNSKGITTSIEKIGNIKHHINIDSTASNQLSNFPPVTVPSGHYLVLGDNRRHSADSRVYGFVPHHELRGKATAIAFSIDYNNYYLPRSDRLFQDIYGI</sequence>
<feature type="domain" description="Peptidase S26" evidence="8">
    <location>
        <begin position="18"/>
        <end position="206"/>
    </location>
</feature>
<keyword evidence="7" id="KW-0645">Protease</keyword>
<dbReference type="Pfam" id="PF10502">
    <property type="entry name" value="Peptidase_S26"/>
    <property type="match status" value="1"/>
</dbReference>
<comment type="caution">
    <text evidence="9">The sequence shown here is derived from an EMBL/GenBank/DDBJ whole genome shotgun (WGS) entry which is preliminary data.</text>
</comment>
<dbReference type="InterPro" id="IPR000223">
    <property type="entry name" value="Pept_S26A_signal_pept_1"/>
</dbReference>
<gene>
    <name evidence="9" type="primary">lepB</name>
    <name evidence="9" type="ORF">ESZ36_05500</name>
</gene>
<accession>A0A5C6QQP0</accession>
<comment type="similarity">
    <text evidence="2 7">Belongs to the peptidase S26 family.</text>
</comment>
<dbReference type="PRINTS" id="PR00727">
    <property type="entry name" value="LEADERPTASE"/>
</dbReference>
<feature type="active site" evidence="6">
    <location>
        <position position="97"/>
    </location>
</feature>
<dbReference type="OrthoDB" id="9815782at2"/>
<evidence type="ECO:0000256" key="6">
    <source>
        <dbReference type="PIRSR" id="PIRSR600223-1"/>
    </source>
</evidence>
<dbReference type="SUPFAM" id="SSF51306">
    <property type="entry name" value="LexA/Signal peptidase"/>
    <property type="match status" value="1"/>
</dbReference>
<keyword evidence="10" id="KW-1185">Reference proteome</keyword>
<dbReference type="NCBIfam" id="TIGR02227">
    <property type="entry name" value="sigpep_I_bact"/>
    <property type="match status" value="1"/>
</dbReference>
<name>A0A5C6QQP0_9GAMM</name>
<reference evidence="9 10" key="1">
    <citation type="submission" date="2019-07" db="EMBL/GenBank/DDBJ databases">
        <title>Genomes of sea-ice associated Colwellia species.</title>
        <authorList>
            <person name="Bowman J.P."/>
        </authorList>
    </citation>
    <scope>NUCLEOTIDE SEQUENCE [LARGE SCALE GENOMIC DNA]</scope>
    <source>
        <strain evidence="9 10">ACAM 459</strain>
    </source>
</reference>
<dbReference type="GO" id="GO:0006465">
    <property type="term" value="P:signal peptide processing"/>
    <property type="evidence" value="ECO:0007669"/>
    <property type="project" value="InterPro"/>
</dbReference>
<dbReference type="GO" id="GO:0004252">
    <property type="term" value="F:serine-type endopeptidase activity"/>
    <property type="evidence" value="ECO:0007669"/>
    <property type="project" value="InterPro"/>
</dbReference>
<evidence type="ECO:0000256" key="7">
    <source>
        <dbReference type="RuleBase" id="RU362042"/>
    </source>
</evidence>
<dbReference type="EMBL" id="VOLT01000002">
    <property type="protein sequence ID" value="TWX71087.1"/>
    <property type="molecule type" value="Genomic_DNA"/>
</dbReference>
<keyword evidence="5 7" id="KW-0378">Hydrolase</keyword>
<dbReference type="Gene3D" id="2.10.109.10">
    <property type="entry name" value="Umud Fragment, subunit A"/>
    <property type="match status" value="1"/>
</dbReference>
<feature type="active site" evidence="6">
    <location>
        <position position="43"/>
    </location>
</feature>
<dbReference type="PANTHER" id="PTHR43390:SF1">
    <property type="entry name" value="CHLOROPLAST PROCESSING PEPTIDASE"/>
    <property type="match status" value="1"/>
</dbReference>
<protein>
    <recommendedName>
        <fullName evidence="4 7">Signal peptidase I</fullName>
        <ecNumber evidence="3 7">3.4.21.89</ecNumber>
    </recommendedName>
</protein>
<dbReference type="InterPro" id="IPR019757">
    <property type="entry name" value="Pept_S26A_signal_pept_1_Lys-AS"/>
</dbReference>
<dbReference type="GO" id="GO:0009003">
    <property type="term" value="F:signal peptidase activity"/>
    <property type="evidence" value="ECO:0007669"/>
    <property type="project" value="UniProtKB-EC"/>
</dbReference>
<proteinExistence type="inferred from homology"/>
<evidence type="ECO:0000313" key="10">
    <source>
        <dbReference type="Proteomes" id="UP000321822"/>
    </source>
</evidence>
<dbReference type="InterPro" id="IPR036286">
    <property type="entry name" value="LexA/Signal_pep-like_sf"/>
</dbReference>
<dbReference type="PROSITE" id="PS00761">
    <property type="entry name" value="SPASE_I_3"/>
    <property type="match status" value="1"/>
</dbReference>
<evidence type="ECO:0000256" key="2">
    <source>
        <dbReference type="ARBA" id="ARBA00009370"/>
    </source>
</evidence>
<organism evidence="9 10">
    <name type="scientific">Colwellia demingiae</name>
    <dbReference type="NCBI Taxonomy" id="89401"/>
    <lineage>
        <taxon>Bacteria</taxon>
        <taxon>Pseudomonadati</taxon>
        <taxon>Pseudomonadota</taxon>
        <taxon>Gammaproteobacteria</taxon>
        <taxon>Alteromonadales</taxon>
        <taxon>Colwelliaceae</taxon>
        <taxon>Colwellia</taxon>
    </lineage>
</organism>
<evidence type="ECO:0000256" key="1">
    <source>
        <dbReference type="ARBA" id="ARBA00000677"/>
    </source>
</evidence>